<reference evidence="2" key="1">
    <citation type="submission" date="2017-09" db="EMBL/GenBank/DDBJ databases">
        <title>Depth-based differentiation of microbial function through sediment-hosted aquifers and enrichment of novel symbionts in the deep terrestrial subsurface.</title>
        <authorList>
            <person name="Probst A.J."/>
            <person name="Ladd B."/>
            <person name="Jarett J.K."/>
            <person name="Geller-Mcgrath D.E."/>
            <person name="Sieber C.M.K."/>
            <person name="Emerson J.B."/>
            <person name="Anantharaman K."/>
            <person name="Thomas B.C."/>
            <person name="Malmstrom R."/>
            <person name="Stieglmeier M."/>
            <person name="Klingl A."/>
            <person name="Woyke T."/>
            <person name="Ryan C.M."/>
            <person name="Banfield J.F."/>
        </authorList>
    </citation>
    <scope>NUCLEOTIDE SEQUENCE [LARGE SCALE GENOMIC DNA]</scope>
</reference>
<evidence type="ECO:0000313" key="1">
    <source>
        <dbReference type="EMBL" id="PIV51577.1"/>
    </source>
</evidence>
<accession>A0A2M7DP90</accession>
<comment type="caution">
    <text evidence="1">The sequence shown here is derived from an EMBL/GenBank/DDBJ whole genome shotgun (WGS) entry which is preliminary data.</text>
</comment>
<evidence type="ECO:0000313" key="2">
    <source>
        <dbReference type="Proteomes" id="UP000228896"/>
    </source>
</evidence>
<organism evidence="1 2">
    <name type="scientific">Candidatus Falkowbacteria bacterium CG02_land_8_20_14_3_00_36_14</name>
    <dbReference type="NCBI Taxonomy" id="1974560"/>
    <lineage>
        <taxon>Bacteria</taxon>
        <taxon>Candidatus Falkowiibacteriota</taxon>
    </lineage>
</organism>
<proteinExistence type="predicted"/>
<dbReference type="EMBL" id="PETS01000056">
    <property type="protein sequence ID" value="PIV51577.1"/>
    <property type="molecule type" value="Genomic_DNA"/>
</dbReference>
<gene>
    <name evidence="1" type="ORF">COS18_02565</name>
</gene>
<dbReference type="AlphaFoldDB" id="A0A2M7DP90"/>
<name>A0A2M7DP90_9BACT</name>
<sequence>MEEEDSRIRIEEGIQMTSGETIEIYPDVSLIKDIINYSEKQISILFNTKEGVIRLPKEGFICLPIDKNDATFIDDKRIRLL</sequence>
<dbReference type="Proteomes" id="UP000228896">
    <property type="component" value="Unassembled WGS sequence"/>
</dbReference>
<protein>
    <submittedName>
        <fullName evidence="1">Uncharacterized protein</fullName>
    </submittedName>
</protein>